<protein>
    <recommendedName>
        <fullName evidence="8">Cytochrome P450</fullName>
    </recommendedName>
</protein>
<evidence type="ECO:0000313" key="7">
    <source>
        <dbReference type="Proteomes" id="UP001148614"/>
    </source>
</evidence>
<evidence type="ECO:0000256" key="1">
    <source>
        <dbReference type="ARBA" id="ARBA00010617"/>
    </source>
</evidence>
<organism evidence="6 7">
    <name type="scientific">Xylaria arbuscula</name>
    <dbReference type="NCBI Taxonomy" id="114810"/>
    <lineage>
        <taxon>Eukaryota</taxon>
        <taxon>Fungi</taxon>
        <taxon>Dikarya</taxon>
        <taxon>Ascomycota</taxon>
        <taxon>Pezizomycotina</taxon>
        <taxon>Sordariomycetes</taxon>
        <taxon>Xylariomycetidae</taxon>
        <taxon>Xylariales</taxon>
        <taxon>Xylariaceae</taxon>
        <taxon>Xylaria</taxon>
    </lineage>
</organism>
<evidence type="ECO:0000256" key="2">
    <source>
        <dbReference type="ARBA" id="ARBA00022723"/>
    </source>
</evidence>
<dbReference type="Proteomes" id="UP001148614">
    <property type="component" value="Unassembled WGS sequence"/>
</dbReference>
<evidence type="ECO:0000256" key="3">
    <source>
        <dbReference type="ARBA" id="ARBA00023002"/>
    </source>
</evidence>
<dbReference type="GO" id="GO:0004497">
    <property type="term" value="F:monooxygenase activity"/>
    <property type="evidence" value="ECO:0007669"/>
    <property type="project" value="InterPro"/>
</dbReference>
<keyword evidence="4" id="KW-0408">Iron</keyword>
<dbReference type="GO" id="GO:0016705">
    <property type="term" value="F:oxidoreductase activity, acting on paired donors, with incorporation or reduction of molecular oxygen"/>
    <property type="evidence" value="ECO:0007669"/>
    <property type="project" value="InterPro"/>
</dbReference>
<dbReference type="VEuPathDB" id="FungiDB:F4678DRAFT_461768"/>
<comment type="caution">
    <text evidence="6">The sequence shown here is derived from an EMBL/GenBank/DDBJ whole genome shotgun (WGS) entry which is preliminary data.</text>
</comment>
<dbReference type="SUPFAM" id="SSF48264">
    <property type="entry name" value="Cytochrome P450"/>
    <property type="match status" value="1"/>
</dbReference>
<keyword evidence="7" id="KW-1185">Reference proteome</keyword>
<dbReference type="GO" id="GO:0005506">
    <property type="term" value="F:iron ion binding"/>
    <property type="evidence" value="ECO:0007669"/>
    <property type="project" value="InterPro"/>
</dbReference>
<evidence type="ECO:0008006" key="8">
    <source>
        <dbReference type="Google" id="ProtNLM"/>
    </source>
</evidence>
<comment type="similarity">
    <text evidence="1">Belongs to the cytochrome P450 family.</text>
</comment>
<keyword evidence="5" id="KW-0732">Signal</keyword>
<gene>
    <name evidence="6" type="ORF">NPX13_g6376</name>
</gene>
<keyword evidence="3" id="KW-0560">Oxidoreductase</keyword>
<feature type="signal peptide" evidence="5">
    <location>
        <begin position="1"/>
        <end position="24"/>
    </location>
</feature>
<dbReference type="InterPro" id="IPR050364">
    <property type="entry name" value="Cytochrome_P450_fung"/>
</dbReference>
<dbReference type="AlphaFoldDB" id="A0A9W8TLH2"/>
<name>A0A9W8TLH2_9PEZI</name>
<reference evidence="6" key="1">
    <citation type="submission" date="2022-07" db="EMBL/GenBank/DDBJ databases">
        <title>Genome Sequence of Xylaria arbuscula.</title>
        <authorList>
            <person name="Buettner E."/>
        </authorList>
    </citation>
    <scope>NUCLEOTIDE SEQUENCE</scope>
    <source>
        <strain evidence="6">VT107</strain>
    </source>
</reference>
<evidence type="ECO:0000256" key="4">
    <source>
        <dbReference type="ARBA" id="ARBA00023004"/>
    </source>
</evidence>
<dbReference type="InterPro" id="IPR036396">
    <property type="entry name" value="Cyt_P450_sf"/>
</dbReference>
<dbReference type="Gene3D" id="1.10.630.10">
    <property type="entry name" value="Cytochrome P450"/>
    <property type="match status" value="1"/>
</dbReference>
<keyword evidence="2" id="KW-0479">Metal-binding</keyword>
<dbReference type="GO" id="GO:0020037">
    <property type="term" value="F:heme binding"/>
    <property type="evidence" value="ECO:0007669"/>
    <property type="project" value="InterPro"/>
</dbReference>
<dbReference type="PANTHER" id="PTHR46300">
    <property type="entry name" value="P450, PUTATIVE (EUROFUNG)-RELATED-RELATED"/>
    <property type="match status" value="1"/>
</dbReference>
<feature type="chain" id="PRO_5040826209" description="Cytochrome P450" evidence="5">
    <location>
        <begin position="25"/>
        <end position="134"/>
    </location>
</feature>
<dbReference type="EMBL" id="JANPWZ010001122">
    <property type="protein sequence ID" value="KAJ3568580.1"/>
    <property type="molecule type" value="Genomic_DNA"/>
</dbReference>
<accession>A0A9W8TLH2</accession>
<evidence type="ECO:0000313" key="6">
    <source>
        <dbReference type="EMBL" id="KAJ3568580.1"/>
    </source>
</evidence>
<evidence type="ECO:0000256" key="5">
    <source>
        <dbReference type="SAM" id="SignalP"/>
    </source>
</evidence>
<sequence length="134" mass="15345">MAALPLLALAVLILYIWRLRIAKGKIPPGARPLPGPRCYPIIGRIHDVPVKSSWIKFYEWSKEYGPIYKTEVFGTVHVWISSEQVAHDLLARRAAIYSDRPQIPNLPDNRTKGDYLALTGRNGTFFFSCLIFWF</sequence>
<dbReference type="PANTHER" id="PTHR46300:SF8">
    <property type="entry name" value="CYTOCHROME P450 2E1"/>
    <property type="match status" value="1"/>
</dbReference>
<proteinExistence type="inferred from homology"/>